<reference evidence="8" key="1">
    <citation type="submission" date="2021-01" db="EMBL/GenBank/DDBJ databases">
        <title>Genome public.</title>
        <authorList>
            <person name="Liu C."/>
            <person name="Sun Q."/>
        </authorList>
    </citation>
    <scope>NUCLEOTIDE SEQUENCE [LARGE SCALE GENOMIC DNA]</scope>
    <source>
        <strain evidence="8">YIM B02556</strain>
    </source>
</reference>
<comment type="caution">
    <text evidence="7">The sequence shown here is derived from an EMBL/GenBank/DDBJ whole genome shotgun (WGS) entry which is preliminary data.</text>
</comment>
<dbReference type="SUPFAM" id="SSF54001">
    <property type="entry name" value="Cysteine proteinases"/>
    <property type="match status" value="1"/>
</dbReference>
<evidence type="ECO:0000256" key="3">
    <source>
        <dbReference type="ARBA" id="ARBA00022679"/>
    </source>
</evidence>
<keyword evidence="4" id="KW-0479">Metal-binding</keyword>
<keyword evidence="8" id="KW-1185">Reference proteome</keyword>
<protein>
    <recommendedName>
        <fullName evidence="1">glutathione gamma-glutamylcysteinyltransferase</fullName>
        <ecNumber evidence="1">2.3.2.15</ecNumber>
    </recommendedName>
</protein>
<dbReference type="PANTHER" id="PTHR33447">
    <property type="entry name" value="GLUTATHIONE GAMMA-GLUTAMYLCYSTEINYLTRANSFERASE"/>
    <property type="match status" value="1"/>
</dbReference>
<keyword evidence="3" id="KW-0808">Transferase</keyword>
<keyword evidence="2" id="KW-0104">Cadmium</keyword>
<dbReference type="Gene3D" id="3.90.70.30">
    <property type="entry name" value="Phytochelatin synthase, N-terminal domain"/>
    <property type="match status" value="1"/>
</dbReference>
<dbReference type="InterPro" id="IPR040409">
    <property type="entry name" value="PCS-like"/>
</dbReference>
<gene>
    <name evidence="7" type="ORF">JHL17_12620</name>
</gene>
<dbReference type="InterPro" id="IPR038765">
    <property type="entry name" value="Papain-like_cys_pep_sf"/>
</dbReference>
<sequence>MQAAPRSGRNAARSNSRPDRPRPFPMMQAKWTAGAVAKVLGAGLLLWTACPAVPALAQGTNQGTVKATTQVAQEDLKPKFGPDAVPITRATDYVRSAPAPDYWALSPYYVPQTTSASCSLASVTMMLNALRGLPGLASERLVTARDVLNRLDDDHWRAATADDGEGVSFGELITYVRRSLGAYGIDADVEVWRPRDASPATLAELRRILAENERNADDIILLAFDQGTLTGDVGVGHIAPLGAYDAATGRALVMDPDRAWYVPYWTSDARLLDAMLKPDRADPDGSGLIRIRSRRVSG</sequence>
<dbReference type="Pfam" id="PF05023">
    <property type="entry name" value="Phytochelatin"/>
    <property type="match status" value="1"/>
</dbReference>
<dbReference type="EMBL" id="JAENHM010000035">
    <property type="protein sequence ID" value="MBK1838260.1"/>
    <property type="molecule type" value="Genomic_DNA"/>
</dbReference>
<dbReference type="InterPro" id="IPR038156">
    <property type="entry name" value="PCS_N_sf"/>
</dbReference>
<evidence type="ECO:0000313" key="7">
    <source>
        <dbReference type="EMBL" id="MBK1838260.1"/>
    </source>
</evidence>
<evidence type="ECO:0000313" key="8">
    <source>
        <dbReference type="Proteomes" id="UP000652760"/>
    </source>
</evidence>
<dbReference type="Proteomes" id="UP000652760">
    <property type="component" value="Unassembled WGS sequence"/>
</dbReference>
<dbReference type="EC" id="2.3.2.15" evidence="1"/>
<evidence type="ECO:0000256" key="5">
    <source>
        <dbReference type="SAM" id="MobiDB-lite"/>
    </source>
</evidence>
<feature type="domain" description="Peptidase C83" evidence="6">
    <location>
        <begin position="55"/>
        <end position="296"/>
    </location>
</feature>
<accession>A0ABS1F499</accession>
<proteinExistence type="predicted"/>
<feature type="compositionally biased region" description="Low complexity" evidence="5">
    <location>
        <begin position="1"/>
        <end position="15"/>
    </location>
</feature>
<evidence type="ECO:0000259" key="6">
    <source>
        <dbReference type="PROSITE" id="PS51443"/>
    </source>
</evidence>
<evidence type="ECO:0000256" key="2">
    <source>
        <dbReference type="ARBA" id="ARBA00022539"/>
    </source>
</evidence>
<evidence type="ECO:0000256" key="1">
    <source>
        <dbReference type="ARBA" id="ARBA00012468"/>
    </source>
</evidence>
<evidence type="ECO:0000256" key="4">
    <source>
        <dbReference type="ARBA" id="ARBA00022723"/>
    </source>
</evidence>
<dbReference type="InterPro" id="IPR007719">
    <property type="entry name" value="PCS_N"/>
</dbReference>
<organism evidence="7 8">
    <name type="scientific">Azospirillum endophyticum</name>
    <dbReference type="NCBI Taxonomy" id="2800326"/>
    <lineage>
        <taxon>Bacteria</taxon>
        <taxon>Pseudomonadati</taxon>
        <taxon>Pseudomonadota</taxon>
        <taxon>Alphaproteobacteria</taxon>
        <taxon>Rhodospirillales</taxon>
        <taxon>Azospirillaceae</taxon>
        <taxon>Azospirillum</taxon>
    </lineage>
</organism>
<name>A0ABS1F499_9PROT</name>
<dbReference type="PROSITE" id="PS51443">
    <property type="entry name" value="PCS"/>
    <property type="match status" value="1"/>
</dbReference>
<dbReference type="PANTHER" id="PTHR33447:SF20">
    <property type="entry name" value="GLUTATHIONE GAMMA-GLUTAMYLCYSTEINYLTRANSFERASE"/>
    <property type="match status" value="1"/>
</dbReference>
<feature type="region of interest" description="Disordered" evidence="5">
    <location>
        <begin position="1"/>
        <end position="25"/>
    </location>
</feature>